<feature type="compositionally biased region" description="Low complexity" evidence="2">
    <location>
        <begin position="653"/>
        <end position="667"/>
    </location>
</feature>
<dbReference type="GO" id="GO:0051256">
    <property type="term" value="P:mitotic spindle midzone assembly"/>
    <property type="evidence" value="ECO:0007669"/>
    <property type="project" value="TreeGrafter"/>
</dbReference>
<dbReference type="Gene3D" id="1.20.58.1520">
    <property type="match status" value="1"/>
</dbReference>
<keyword evidence="1" id="KW-0175">Coiled coil</keyword>
<feature type="compositionally biased region" description="Polar residues" evidence="2">
    <location>
        <begin position="556"/>
        <end position="566"/>
    </location>
</feature>
<feature type="compositionally biased region" description="Polar residues" evidence="2">
    <location>
        <begin position="491"/>
        <end position="527"/>
    </location>
</feature>
<dbReference type="PANTHER" id="PTHR19321:SF41">
    <property type="entry name" value="FASCETTO-RELATED"/>
    <property type="match status" value="1"/>
</dbReference>
<feature type="region of interest" description="Disordered" evidence="2">
    <location>
        <begin position="458"/>
        <end position="806"/>
    </location>
</feature>
<feature type="region of interest" description="Disordered" evidence="2">
    <location>
        <begin position="389"/>
        <end position="412"/>
    </location>
</feature>
<organism evidence="3 4">
    <name type="scientific">Podospora fimiseda</name>
    <dbReference type="NCBI Taxonomy" id="252190"/>
    <lineage>
        <taxon>Eukaryota</taxon>
        <taxon>Fungi</taxon>
        <taxon>Dikarya</taxon>
        <taxon>Ascomycota</taxon>
        <taxon>Pezizomycotina</taxon>
        <taxon>Sordariomycetes</taxon>
        <taxon>Sordariomycetidae</taxon>
        <taxon>Sordariales</taxon>
        <taxon>Podosporaceae</taxon>
        <taxon>Podospora</taxon>
    </lineage>
</organism>
<protein>
    <submittedName>
        <fullName evidence="3">Anaphase spindle elongation protein 1</fullName>
    </submittedName>
</protein>
<proteinExistence type="predicted"/>
<dbReference type="AlphaFoldDB" id="A0AAN7GRY7"/>
<feature type="compositionally biased region" description="Acidic residues" evidence="2">
    <location>
        <begin position="717"/>
        <end position="731"/>
    </location>
</feature>
<evidence type="ECO:0000313" key="4">
    <source>
        <dbReference type="Proteomes" id="UP001301958"/>
    </source>
</evidence>
<dbReference type="PANTHER" id="PTHR19321">
    <property type="entry name" value="PROTEIN REGULATOR OF CYTOKINESIS 1 PRC1-RELATED"/>
    <property type="match status" value="1"/>
</dbReference>
<dbReference type="Proteomes" id="UP001301958">
    <property type="component" value="Unassembled WGS sequence"/>
</dbReference>
<dbReference type="InterPro" id="IPR007145">
    <property type="entry name" value="MAP65_Ase1_PRC1"/>
</dbReference>
<feature type="coiled-coil region" evidence="1">
    <location>
        <begin position="225"/>
        <end position="259"/>
    </location>
</feature>
<evidence type="ECO:0000313" key="3">
    <source>
        <dbReference type="EMBL" id="KAK4225571.1"/>
    </source>
</evidence>
<feature type="compositionally biased region" description="Basic and acidic residues" evidence="2">
    <location>
        <begin position="400"/>
        <end position="412"/>
    </location>
</feature>
<evidence type="ECO:0000256" key="1">
    <source>
        <dbReference type="SAM" id="Coils"/>
    </source>
</evidence>
<sequence length="806" mass="90944">MDTSYLAQQVNTIIGQLHGLFDEIGVSNHDRETREAELFAALSEALHNQVRLVTAEKKEMIDKAQKTITTIRQMEASLDGKSSRRNRQSVDDDLQITYPLTRCLQVLKERHSQIARLHRERFEQVKKLVQALESYSLHLEPSFVKLELPPTSPSQSIPSTFDLSPAYVNKLDAEFTRVYEEYTQRVGTVQALGENIISLWAELGTPQAQTDAAIVKYYRDAPEQLGLHQEDIARLKSKRDRLVDEKKKRERRLQELKGTVGALWEKLEVDEMDRKSFLNSTRGCGIRQINAFEDELARLNELKRQHLHIFVEDARTKLQELWDSLYYSEDEMLEFTPAFSDVYSDALLEAHEREIARLEVLREQRAPTLTLVDRHKALIQEREELAASSQDASRLMMRGQKGEKRDPGKLLREEKMRKRIAKELPKVTAELLKVLEQWEDEYGRPFLVHGERYLDVVELDDPKPNPGPRSKTPAQAAPTAATLQRAKSVGQLKSAQKPTLARTPTVSHTSKTSQTSTRTAPANTKGSPSRVPGNRPPLSPMKNGNNSPERPRTGVDIQSLQGSISRGGSLRQVMRAPPPKMRDLMMPPPELEAPAVITPQPRSAAGSFSSSIVRHVEPEDVYVDKNSRYQNIPSRPISSIRQDSYNQENNDNSRPVSQSSSRPTSSTEYTHSNQEEKSSRPESGEFYYHPGQAPRQISNSSNNSTVSTVVSGSENWETYDDNSEPEADASDDYYAKVRAARFQQQSQNQRQGQQTVRGIPPPLDAQKQRAGHAANGNGGVVVVDQDGSGRERLMSGGSEWTDEDHF</sequence>
<accession>A0AAN7GRY7</accession>
<evidence type="ECO:0000256" key="2">
    <source>
        <dbReference type="SAM" id="MobiDB-lite"/>
    </source>
</evidence>
<dbReference type="GO" id="GO:1990023">
    <property type="term" value="C:mitotic spindle midzone"/>
    <property type="evidence" value="ECO:0007669"/>
    <property type="project" value="TreeGrafter"/>
</dbReference>
<feature type="compositionally biased region" description="Basic and acidic residues" evidence="2">
    <location>
        <begin position="614"/>
        <end position="627"/>
    </location>
</feature>
<dbReference type="EMBL" id="MU865364">
    <property type="protein sequence ID" value="KAK4225571.1"/>
    <property type="molecule type" value="Genomic_DNA"/>
</dbReference>
<feature type="compositionally biased region" description="Low complexity" evidence="2">
    <location>
        <begin position="771"/>
        <end position="783"/>
    </location>
</feature>
<feature type="compositionally biased region" description="Low complexity" evidence="2">
    <location>
        <begin position="472"/>
        <end position="482"/>
    </location>
</feature>
<comment type="caution">
    <text evidence="3">The sequence shown here is derived from an EMBL/GenBank/DDBJ whole genome shotgun (WGS) entry which is preliminary data.</text>
</comment>
<feature type="compositionally biased region" description="Basic and acidic residues" evidence="2">
    <location>
        <begin position="673"/>
        <end position="683"/>
    </location>
</feature>
<reference evidence="3" key="1">
    <citation type="journal article" date="2023" name="Mol. Phylogenet. Evol.">
        <title>Genome-scale phylogeny and comparative genomics of the fungal order Sordariales.</title>
        <authorList>
            <person name="Hensen N."/>
            <person name="Bonometti L."/>
            <person name="Westerberg I."/>
            <person name="Brannstrom I.O."/>
            <person name="Guillou S."/>
            <person name="Cros-Aarteil S."/>
            <person name="Calhoun S."/>
            <person name="Haridas S."/>
            <person name="Kuo A."/>
            <person name="Mondo S."/>
            <person name="Pangilinan J."/>
            <person name="Riley R."/>
            <person name="LaButti K."/>
            <person name="Andreopoulos B."/>
            <person name="Lipzen A."/>
            <person name="Chen C."/>
            <person name="Yan M."/>
            <person name="Daum C."/>
            <person name="Ng V."/>
            <person name="Clum A."/>
            <person name="Steindorff A."/>
            <person name="Ohm R.A."/>
            <person name="Martin F."/>
            <person name="Silar P."/>
            <person name="Natvig D.O."/>
            <person name="Lalanne C."/>
            <person name="Gautier V."/>
            <person name="Ament-Velasquez S.L."/>
            <person name="Kruys A."/>
            <person name="Hutchinson M.I."/>
            <person name="Powell A.J."/>
            <person name="Barry K."/>
            <person name="Miller A.N."/>
            <person name="Grigoriev I.V."/>
            <person name="Debuchy R."/>
            <person name="Gladieux P."/>
            <person name="Hiltunen Thoren M."/>
            <person name="Johannesson H."/>
        </authorList>
    </citation>
    <scope>NUCLEOTIDE SEQUENCE</scope>
    <source>
        <strain evidence="3">CBS 990.96</strain>
    </source>
</reference>
<dbReference type="GO" id="GO:0008017">
    <property type="term" value="F:microtubule binding"/>
    <property type="evidence" value="ECO:0007669"/>
    <property type="project" value="InterPro"/>
</dbReference>
<name>A0AAN7GRY7_9PEZI</name>
<feature type="compositionally biased region" description="Polar residues" evidence="2">
    <location>
        <begin position="628"/>
        <end position="652"/>
    </location>
</feature>
<dbReference type="GO" id="GO:0005737">
    <property type="term" value="C:cytoplasm"/>
    <property type="evidence" value="ECO:0007669"/>
    <property type="project" value="TreeGrafter"/>
</dbReference>
<gene>
    <name evidence="3" type="ORF">QBC38DRAFT_257199</name>
</gene>
<keyword evidence="4" id="KW-1185">Reference proteome</keyword>
<reference evidence="3" key="2">
    <citation type="submission" date="2023-05" db="EMBL/GenBank/DDBJ databases">
        <authorList>
            <consortium name="Lawrence Berkeley National Laboratory"/>
            <person name="Steindorff A."/>
            <person name="Hensen N."/>
            <person name="Bonometti L."/>
            <person name="Westerberg I."/>
            <person name="Brannstrom I.O."/>
            <person name="Guillou S."/>
            <person name="Cros-Aarteil S."/>
            <person name="Calhoun S."/>
            <person name="Haridas S."/>
            <person name="Kuo A."/>
            <person name="Mondo S."/>
            <person name="Pangilinan J."/>
            <person name="Riley R."/>
            <person name="Labutti K."/>
            <person name="Andreopoulos B."/>
            <person name="Lipzen A."/>
            <person name="Chen C."/>
            <person name="Yanf M."/>
            <person name="Daum C."/>
            <person name="Ng V."/>
            <person name="Clum A."/>
            <person name="Ohm R."/>
            <person name="Martin F."/>
            <person name="Silar P."/>
            <person name="Natvig D."/>
            <person name="Lalanne C."/>
            <person name="Gautier V."/>
            <person name="Ament-Velasquez S.L."/>
            <person name="Kruys A."/>
            <person name="Hutchinson M.I."/>
            <person name="Powell A.J."/>
            <person name="Barry K."/>
            <person name="Miller A.N."/>
            <person name="Grigoriev I.V."/>
            <person name="Debuchy R."/>
            <person name="Gladieux P."/>
            <person name="Thoren M.H."/>
            <person name="Johannesson H."/>
        </authorList>
    </citation>
    <scope>NUCLEOTIDE SEQUENCE</scope>
    <source>
        <strain evidence="3">CBS 990.96</strain>
    </source>
</reference>
<feature type="compositionally biased region" description="Low complexity" evidence="2">
    <location>
        <begin position="698"/>
        <end position="711"/>
    </location>
</feature>
<feature type="compositionally biased region" description="Low complexity" evidence="2">
    <location>
        <begin position="743"/>
        <end position="754"/>
    </location>
</feature>
<dbReference type="Pfam" id="PF03999">
    <property type="entry name" value="MAP65_ASE1"/>
    <property type="match status" value="1"/>
</dbReference>